<dbReference type="EMBL" id="CP026118">
    <property type="protein sequence ID" value="QAS51286.1"/>
    <property type="molecule type" value="Genomic_DNA"/>
</dbReference>
<keyword evidence="1" id="KW-0472">Membrane</keyword>
<proteinExistence type="predicted"/>
<sequence>MIGRIFNLNMLYILLAIIAIGFLLLPRIIEGINLQSKGISYLTSNIEDYYHKTFPEEGKYTIKIDLNDIESNEGKVLLEESENKIHVTEVSQLDSGYEITFRSSGSYDAGGATLISGLEHVRNDNGFTSHFKAEAEAVYKGEAYQLTPSGSSGLTYRDGDQFGFQLSHPDQMKNIDLKDDPIIEVTITDLQVNLWVKKPNK</sequence>
<dbReference type="AlphaFoldDB" id="A0A410M9C4"/>
<dbReference type="RefSeq" id="WP_128523040.1">
    <property type="nucleotide sequence ID" value="NZ_CP026118.1"/>
</dbReference>
<name>A0A410M9C4_9BACI</name>
<evidence type="ECO:0000313" key="3">
    <source>
        <dbReference type="Proteomes" id="UP000287756"/>
    </source>
</evidence>
<evidence type="ECO:0000256" key="1">
    <source>
        <dbReference type="SAM" id="Phobius"/>
    </source>
</evidence>
<protein>
    <submittedName>
        <fullName evidence="2">Uncharacterized protein</fullName>
    </submittedName>
</protein>
<keyword evidence="1" id="KW-1133">Transmembrane helix</keyword>
<organism evidence="2 3">
    <name type="scientific">Halobacillus litoralis</name>
    <dbReference type="NCBI Taxonomy" id="45668"/>
    <lineage>
        <taxon>Bacteria</taxon>
        <taxon>Bacillati</taxon>
        <taxon>Bacillota</taxon>
        <taxon>Bacilli</taxon>
        <taxon>Bacillales</taxon>
        <taxon>Bacillaceae</taxon>
        <taxon>Halobacillus</taxon>
    </lineage>
</organism>
<evidence type="ECO:0000313" key="2">
    <source>
        <dbReference type="EMBL" id="QAS51286.1"/>
    </source>
</evidence>
<dbReference type="KEGG" id="hli:HLI_03180"/>
<accession>A0A410M9C4</accession>
<reference evidence="2 3" key="1">
    <citation type="submission" date="2018-01" db="EMBL/GenBank/DDBJ databases">
        <title>The whole genome sequencing and assembly of Halobacillus litoralis ERB031 strain.</title>
        <authorList>
            <person name="Lee S.-J."/>
            <person name="Park M.-K."/>
            <person name="Kim J.-Y."/>
            <person name="Lee Y.-J."/>
            <person name="Yi H."/>
            <person name="Bahn Y.-S."/>
            <person name="Kim J.F."/>
            <person name="Lee D.-W."/>
        </authorList>
    </citation>
    <scope>NUCLEOTIDE SEQUENCE [LARGE SCALE GENOMIC DNA]</scope>
    <source>
        <strain evidence="2 3">ERB 031</strain>
    </source>
</reference>
<keyword evidence="1" id="KW-0812">Transmembrane</keyword>
<gene>
    <name evidence="2" type="ORF">HLI_03180</name>
</gene>
<feature type="transmembrane region" description="Helical" evidence="1">
    <location>
        <begin position="6"/>
        <end position="25"/>
    </location>
</feature>
<dbReference type="OrthoDB" id="2589718at2"/>
<dbReference type="Proteomes" id="UP000287756">
    <property type="component" value="Chromosome"/>
</dbReference>